<feature type="transmembrane region" description="Helical" evidence="5">
    <location>
        <begin position="125"/>
        <end position="142"/>
    </location>
</feature>
<evidence type="ECO:0000259" key="6">
    <source>
        <dbReference type="PROSITE" id="PS50106"/>
    </source>
</evidence>
<dbReference type="SMART" id="SM00228">
    <property type="entry name" value="PDZ"/>
    <property type="match status" value="1"/>
</dbReference>
<evidence type="ECO:0000313" key="8">
    <source>
        <dbReference type="Proteomes" id="UP000490800"/>
    </source>
</evidence>
<dbReference type="RefSeq" id="WP_157333619.1">
    <property type="nucleotide sequence ID" value="NZ_RHLK01000002.1"/>
</dbReference>
<dbReference type="Pfam" id="PF13180">
    <property type="entry name" value="PDZ_2"/>
    <property type="match status" value="1"/>
</dbReference>
<evidence type="ECO:0000256" key="3">
    <source>
        <dbReference type="ARBA" id="ARBA00022825"/>
    </source>
</evidence>
<dbReference type="GO" id="GO:0006508">
    <property type="term" value="P:proteolysis"/>
    <property type="evidence" value="ECO:0007669"/>
    <property type="project" value="UniProtKB-KW"/>
</dbReference>
<dbReference type="PANTHER" id="PTHR43343:SF3">
    <property type="entry name" value="PROTEASE DO-LIKE 8, CHLOROPLASTIC"/>
    <property type="match status" value="1"/>
</dbReference>
<keyword evidence="5" id="KW-1133">Transmembrane helix</keyword>
<feature type="domain" description="PDZ" evidence="6">
    <location>
        <begin position="417"/>
        <end position="483"/>
    </location>
</feature>
<evidence type="ECO:0000256" key="2">
    <source>
        <dbReference type="ARBA" id="ARBA00022801"/>
    </source>
</evidence>
<dbReference type="InterPro" id="IPR001478">
    <property type="entry name" value="PDZ"/>
</dbReference>
<proteinExistence type="predicted"/>
<keyword evidence="1" id="KW-0645">Protease</keyword>
<dbReference type="PROSITE" id="PS50106">
    <property type="entry name" value="PDZ"/>
    <property type="match status" value="1"/>
</dbReference>
<evidence type="ECO:0000313" key="7">
    <source>
        <dbReference type="EMBL" id="MVO99002.1"/>
    </source>
</evidence>
<comment type="caution">
    <text evidence="7">The sequence shown here is derived from an EMBL/GenBank/DDBJ whole genome shotgun (WGS) entry which is preliminary data.</text>
</comment>
<keyword evidence="2" id="KW-0378">Hydrolase</keyword>
<sequence length="530" mass="57047">MDDKKKEFDPQSPQSGYREDNYDSELKREEAAAQDNQDAENQEKPSYYYSYGPYKTGMKGEEQTAESEVATTYSHADESAAPVEVTPPRPVRSFSFNNRSDNKSSSGGGWDGSGKKRGSSIRSGFVAFLAGAVVVASLMFAADTTNLFTNKQALSLPGAQPNSSNTAAAGTANKAALDTARPANIAQIFQQASPATVKIESFVKKKTSQGNSRQNDPFYRFFFGDQDSATPESGTGSGTMQKTGSGTGFIFEKDGYILTNEHVVEGADEIQVTVQGYEKPFTAKLLGNSYDLDLAALKIEGEKDFPTLPIGSADSLNVGDWVVAIGNPYGFDHTVTVGVLSAKERPISIQDEQGTRNYKHLLQTDASINPGNSGGPLLNMNGEVIGINTAVSSQAQGIGFAIPESTFSQVLDNLKNNVKIPKEPAPFIGVSLQDVDKELAAELKLGNTEGAMIAEVTRKSPAFQAGMRPYDVIVDINDQKVQNAAAVTERIKTLKVGDKAKIGVMRDGKRVELDLTIGDRNELETEQQKK</sequence>
<keyword evidence="5" id="KW-0812">Transmembrane</keyword>
<keyword evidence="5" id="KW-0472">Membrane</keyword>
<dbReference type="GO" id="GO:0004252">
    <property type="term" value="F:serine-type endopeptidase activity"/>
    <property type="evidence" value="ECO:0007669"/>
    <property type="project" value="InterPro"/>
</dbReference>
<dbReference type="SUPFAM" id="SSF50494">
    <property type="entry name" value="Trypsin-like serine proteases"/>
    <property type="match status" value="1"/>
</dbReference>
<dbReference type="OrthoDB" id="9758917at2"/>
<name>A0A7X3JYI0_9BACL</name>
<dbReference type="InterPro" id="IPR036034">
    <property type="entry name" value="PDZ_sf"/>
</dbReference>
<reference evidence="7 8" key="1">
    <citation type="journal article" date="2019" name="Microorganisms">
        <title>Paenibacillus lutrae sp. nov., A Chitinolytic Species Isolated from A River Otter in Castril Natural Park, Granada, Spain.</title>
        <authorList>
            <person name="Rodriguez M."/>
            <person name="Reina J.C."/>
            <person name="Bejar V."/>
            <person name="Llamas I."/>
        </authorList>
    </citation>
    <scope>NUCLEOTIDE SEQUENCE [LARGE SCALE GENOMIC DNA]</scope>
    <source>
        <strain evidence="7 8">N10</strain>
    </source>
</reference>
<keyword evidence="8" id="KW-1185">Reference proteome</keyword>
<dbReference type="SUPFAM" id="SSF50156">
    <property type="entry name" value="PDZ domain-like"/>
    <property type="match status" value="1"/>
</dbReference>
<dbReference type="InterPro" id="IPR051201">
    <property type="entry name" value="Chloro_Bact_Ser_Proteases"/>
</dbReference>
<dbReference type="EMBL" id="RHLK01000002">
    <property type="protein sequence ID" value="MVO99002.1"/>
    <property type="molecule type" value="Genomic_DNA"/>
</dbReference>
<dbReference type="Gene3D" id="2.40.10.120">
    <property type="match status" value="1"/>
</dbReference>
<evidence type="ECO:0000256" key="1">
    <source>
        <dbReference type="ARBA" id="ARBA00022670"/>
    </source>
</evidence>
<keyword evidence="3" id="KW-0720">Serine protease</keyword>
<dbReference type="InterPro" id="IPR009003">
    <property type="entry name" value="Peptidase_S1_PA"/>
</dbReference>
<accession>A0A7X3JYI0</accession>
<dbReference type="Gene3D" id="2.30.42.10">
    <property type="match status" value="1"/>
</dbReference>
<dbReference type="InterPro" id="IPR001940">
    <property type="entry name" value="Peptidase_S1C"/>
</dbReference>
<gene>
    <name evidence="7" type="ORF">EDM21_05605</name>
</gene>
<protein>
    <submittedName>
        <fullName evidence="7">PDZ domain-containing protein</fullName>
    </submittedName>
</protein>
<evidence type="ECO:0000256" key="5">
    <source>
        <dbReference type="SAM" id="Phobius"/>
    </source>
</evidence>
<dbReference type="Proteomes" id="UP000490800">
    <property type="component" value="Unassembled WGS sequence"/>
</dbReference>
<dbReference type="AlphaFoldDB" id="A0A7X3JYI0"/>
<feature type="compositionally biased region" description="Low complexity" evidence="4">
    <location>
        <begin position="44"/>
        <end position="57"/>
    </location>
</feature>
<feature type="region of interest" description="Disordered" evidence="4">
    <location>
        <begin position="1"/>
        <end position="116"/>
    </location>
</feature>
<organism evidence="7 8">
    <name type="scientific">Paenibacillus lutrae</name>
    <dbReference type="NCBI Taxonomy" id="2078573"/>
    <lineage>
        <taxon>Bacteria</taxon>
        <taxon>Bacillati</taxon>
        <taxon>Bacillota</taxon>
        <taxon>Bacilli</taxon>
        <taxon>Bacillales</taxon>
        <taxon>Paenibacillaceae</taxon>
        <taxon>Paenibacillus</taxon>
    </lineage>
</organism>
<evidence type="ECO:0000256" key="4">
    <source>
        <dbReference type="SAM" id="MobiDB-lite"/>
    </source>
</evidence>
<dbReference type="PANTHER" id="PTHR43343">
    <property type="entry name" value="PEPTIDASE S12"/>
    <property type="match status" value="1"/>
</dbReference>
<feature type="compositionally biased region" description="Basic and acidic residues" evidence="4">
    <location>
        <begin position="17"/>
        <end position="31"/>
    </location>
</feature>
<dbReference type="Pfam" id="PF13365">
    <property type="entry name" value="Trypsin_2"/>
    <property type="match status" value="1"/>
</dbReference>
<dbReference type="PRINTS" id="PR00834">
    <property type="entry name" value="PROTEASES2C"/>
</dbReference>